<dbReference type="RefSeq" id="WP_155666050.1">
    <property type="nucleotide sequence ID" value="NZ_WOCA01000001.1"/>
</dbReference>
<dbReference type="EMBL" id="WOCA01000001">
    <property type="protein sequence ID" value="MUK86857.1"/>
    <property type="molecule type" value="Genomic_DNA"/>
</dbReference>
<name>A0A6N8FFP4_9BACI</name>
<dbReference type="Proteomes" id="UP000469125">
    <property type="component" value="Unassembled WGS sequence"/>
</dbReference>
<organism evidence="1 2">
    <name type="scientific">Ornithinibacillus caprae</name>
    <dbReference type="NCBI Taxonomy" id="2678566"/>
    <lineage>
        <taxon>Bacteria</taxon>
        <taxon>Bacillati</taxon>
        <taxon>Bacillota</taxon>
        <taxon>Bacilli</taxon>
        <taxon>Bacillales</taxon>
        <taxon>Bacillaceae</taxon>
        <taxon>Ornithinibacillus</taxon>
    </lineage>
</organism>
<dbReference type="PANTHER" id="PTHR32432">
    <property type="entry name" value="CELL DIVISION PROTEIN FTSA-RELATED"/>
    <property type="match status" value="1"/>
</dbReference>
<proteinExistence type="predicted"/>
<accession>A0A6N8FFP4</accession>
<dbReference type="AlphaFoldDB" id="A0A6N8FFP4"/>
<dbReference type="InterPro" id="IPR005883">
    <property type="entry name" value="PilM"/>
</dbReference>
<evidence type="ECO:0000313" key="1">
    <source>
        <dbReference type="EMBL" id="MUK86857.1"/>
    </source>
</evidence>
<reference evidence="1 2" key="1">
    <citation type="submission" date="2019-11" db="EMBL/GenBank/DDBJ databases">
        <authorList>
            <person name="Li X."/>
        </authorList>
    </citation>
    <scope>NUCLEOTIDE SEQUENCE [LARGE SCALE GENOMIC DNA]</scope>
    <source>
        <strain evidence="1 2">L9</strain>
    </source>
</reference>
<comment type="caution">
    <text evidence="1">The sequence shown here is derived from an EMBL/GenBank/DDBJ whole genome shotgun (WGS) entry which is preliminary data.</text>
</comment>
<dbReference type="Gene3D" id="3.30.420.40">
    <property type="match status" value="2"/>
</dbReference>
<keyword evidence="2" id="KW-1185">Reference proteome</keyword>
<sequence length="304" mass="34737">MGLMNNGRVNIVITNQALRYSYHKNPSVVSMITHGEVELPEGTIVDGMVQNKTVFEEVVHKLVKENKWKRKKLYFSVPDDTVVIRQIQIPVSLTNAEAIGYIRTQIGSSIYLPFSNPSLAVDFIDASETTRNVLLYAYPKEKISAYEEVFEKSGLRPIVADLTALSVFRFYYQHKHEENDHVLLIHWNRDGLILTAFQHDKAVFTRHMKINGREPQGNIAEESAEQTINEYMIEVNRIIDFYQYSITKGQSSIELILLSGDYPSLPSVRKNLTENISIPVFQFPLEKLSIKYLDVLGLALKNEG</sequence>
<dbReference type="InterPro" id="IPR050696">
    <property type="entry name" value="FtsA/MreB"/>
</dbReference>
<dbReference type="Pfam" id="PF11104">
    <property type="entry name" value="PilM_2"/>
    <property type="match status" value="1"/>
</dbReference>
<dbReference type="PANTHER" id="PTHR32432:SF3">
    <property type="entry name" value="ETHANOLAMINE UTILIZATION PROTEIN EUTJ"/>
    <property type="match status" value="1"/>
</dbReference>
<evidence type="ECO:0000313" key="2">
    <source>
        <dbReference type="Proteomes" id="UP000469125"/>
    </source>
</evidence>
<dbReference type="Gene3D" id="3.30.1490.300">
    <property type="match status" value="1"/>
</dbReference>
<protein>
    <submittedName>
        <fullName evidence="1">Pilus assembly protein PilM</fullName>
    </submittedName>
</protein>
<gene>
    <name evidence="1" type="ORF">GMD78_00380</name>
</gene>